<evidence type="ECO:0000256" key="3">
    <source>
        <dbReference type="ARBA" id="ARBA00011738"/>
    </source>
</evidence>
<dbReference type="EMBL" id="MPDM01000003">
    <property type="protein sequence ID" value="OKL50092.1"/>
    <property type="molecule type" value="Genomic_DNA"/>
</dbReference>
<dbReference type="PROSITE" id="PS00802">
    <property type="entry name" value="TRANSKETOLASE_2"/>
    <property type="match status" value="1"/>
</dbReference>
<keyword evidence="5 10" id="KW-0479">Metal-binding</keyword>
<proteinExistence type="inferred from homology"/>
<dbReference type="HAMAP" id="MF_00315">
    <property type="entry name" value="DXP_synth"/>
    <property type="match status" value="1"/>
</dbReference>
<dbReference type="InterPro" id="IPR005477">
    <property type="entry name" value="Dxylulose-5-P_synthase"/>
</dbReference>
<dbReference type="Pfam" id="PF02779">
    <property type="entry name" value="Transket_pyr"/>
    <property type="match status" value="1"/>
</dbReference>
<evidence type="ECO:0000313" key="13">
    <source>
        <dbReference type="Proteomes" id="UP000186465"/>
    </source>
</evidence>
<dbReference type="GO" id="GO:0016114">
    <property type="term" value="P:terpenoid biosynthetic process"/>
    <property type="evidence" value="ECO:0007669"/>
    <property type="project" value="UniProtKB-UniRule"/>
</dbReference>
<evidence type="ECO:0000256" key="6">
    <source>
        <dbReference type="ARBA" id="ARBA00022842"/>
    </source>
</evidence>
<dbReference type="RefSeq" id="WP_075361420.1">
    <property type="nucleotide sequence ID" value="NZ_MPDM01000003.1"/>
</dbReference>
<evidence type="ECO:0000256" key="4">
    <source>
        <dbReference type="ARBA" id="ARBA00022679"/>
    </source>
</evidence>
<sequence length="630" mass="67785">MESCPVPSDLLASVTAPSALRRLTPSELKQLAADIREYLVATVSRTGGHLGPNLGVVELTIALHKVFNSPTDTILFDTGHQAYVHKLLTGRHDFSTLRQAGGLSGYPNRQESDHDVIENSHASTALSWAHGIALGKHMSGDESYTVALIGDGAMTGGMAWEALNNIAEDRVRRLIIVVNDNGRSYAPTIGGLHHHLNGLRTNPMYEKTLSQVKAALLASGKPGEVTYDTLRTLKRALKDVIAPQALFEDLGLKYIGPFDGHNIEDVTEALTQAKALQQPVIVHVRTEKGRGYTPAEQDHVDRFHAVGVIHPETGLPVAPSRFGWTSVFADQIMVEARKHPEIIGVTAAMMAPVGLGPFFKEFPDRVIDVGIAEQHAVTMCAGLAQAGMHPVFAVYATFLNRAFDQMLMDVSLHQAGVTFVLDRAGATGDDGASHNGMWDLALTRIIPSMELAAPRDEPTLRAALSRALQVDDHPTVVRYAKGSLPEPIPALESRFGFDILYRSDESSDLDHSPVVIVATGALCGTAVEAGRLLGRRKRKVIVVDPIWLYPVSSDLVELCRSAGAVVTVEDGIVKSGFGEELLASVAAQGRVPAWRSLGLPREFLAHQSRNSLLEGSGLSAVSIAETAMSL</sequence>
<keyword evidence="13" id="KW-1185">Reference proteome</keyword>
<dbReference type="NCBIfam" id="TIGR00204">
    <property type="entry name" value="dxs"/>
    <property type="match status" value="1"/>
</dbReference>
<accession>A0A1Q5PRL8</accession>
<dbReference type="GO" id="GO:0008661">
    <property type="term" value="F:1-deoxy-D-xylulose-5-phosphate synthase activity"/>
    <property type="evidence" value="ECO:0007669"/>
    <property type="project" value="UniProtKB-UniRule"/>
</dbReference>
<dbReference type="GO" id="GO:0019288">
    <property type="term" value="P:isopentenyl diphosphate biosynthetic process, methylerythritol 4-phosphate pathway"/>
    <property type="evidence" value="ECO:0007669"/>
    <property type="project" value="TreeGrafter"/>
</dbReference>
<comment type="similarity">
    <text evidence="2 10">Belongs to the transketolase family. DXPS subfamily.</text>
</comment>
<comment type="pathway">
    <text evidence="1 10">Metabolic intermediate biosynthesis; 1-deoxy-D-xylulose 5-phosphate biosynthesis; 1-deoxy-D-xylulose 5-phosphate from D-glyceraldehyde 3-phosphate and pyruvate: step 1/1.</text>
</comment>
<dbReference type="PANTHER" id="PTHR43322">
    <property type="entry name" value="1-D-DEOXYXYLULOSE 5-PHOSPHATE SYNTHASE-RELATED"/>
    <property type="match status" value="1"/>
</dbReference>
<evidence type="ECO:0000256" key="5">
    <source>
        <dbReference type="ARBA" id="ARBA00022723"/>
    </source>
</evidence>
<feature type="binding site" evidence="10">
    <location>
        <position position="151"/>
    </location>
    <ligand>
        <name>Mg(2+)</name>
        <dbReference type="ChEBI" id="CHEBI:18420"/>
    </ligand>
</feature>
<dbReference type="Pfam" id="PF02780">
    <property type="entry name" value="Transketolase_C"/>
    <property type="match status" value="1"/>
</dbReference>
<feature type="domain" description="Transketolase-like pyrimidine-binding" evidence="11">
    <location>
        <begin position="322"/>
        <end position="486"/>
    </location>
</feature>
<evidence type="ECO:0000259" key="11">
    <source>
        <dbReference type="SMART" id="SM00861"/>
    </source>
</evidence>
<dbReference type="UniPathway" id="UPA00064">
    <property type="reaction ID" value="UER00091"/>
</dbReference>
<evidence type="ECO:0000256" key="8">
    <source>
        <dbReference type="ARBA" id="ARBA00023052"/>
    </source>
</evidence>
<keyword evidence="7 10" id="KW-0784">Thiamine biosynthesis</keyword>
<feature type="binding site" evidence="10">
    <location>
        <position position="181"/>
    </location>
    <ligand>
        <name>thiamine diphosphate</name>
        <dbReference type="ChEBI" id="CHEBI:58937"/>
    </ligand>
</feature>
<dbReference type="GO" id="GO:0005829">
    <property type="term" value="C:cytosol"/>
    <property type="evidence" value="ECO:0007669"/>
    <property type="project" value="TreeGrafter"/>
</dbReference>
<feature type="binding site" evidence="10">
    <location>
        <begin position="120"/>
        <end position="122"/>
    </location>
    <ligand>
        <name>thiamine diphosphate</name>
        <dbReference type="ChEBI" id="CHEBI:58937"/>
    </ligand>
</feature>
<organism evidence="12 13">
    <name type="scientific">Boudabousia marimammalium</name>
    <dbReference type="NCBI Taxonomy" id="156892"/>
    <lineage>
        <taxon>Bacteria</taxon>
        <taxon>Bacillati</taxon>
        <taxon>Actinomycetota</taxon>
        <taxon>Actinomycetes</taxon>
        <taxon>Actinomycetales</taxon>
        <taxon>Actinomycetaceae</taxon>
        <taxon>Boudabousia</taxon>
    </lineage>
</organism>
<gene>
    <name evidence="10" type="primary">dxs</name>
    <name evidence="12" type="ORF">BM477_03365</name>
</gene>
<dbReference type="Gene3D" id="3.40.50.920">
    <property type="match status" value="1"/>
</dbReference>
<dbReference type="InterPro" id="IPR020826">
    <property type="entry name" value="Transketolase_BS"/>
</dbReference>
<comment type="cofactor">
    <cofactor evidence="10">
        <name>Mg(2+)</name>
        <dbReference type="ChEBI" id="CHEBI:18420"/>
    </cofactor>
    <text evidence="10">Binds 1 Mg(2+) ion per subunit.</text>
</comment>
<dbReference type="Gene3D" id="3.40.50.970">
    <property type="match status" value="2"/>
</dbReference>
<comment type="function">
    <text evidence="10">Catalyzes the acyloin condensation reaction between C atoms 2 and 3 of pyruvate and glyceraldehyde 3-phosphate to yield 1-deoxy-D-xylulose-5-phosphate (DXP).</text>
</comment>
<dbReference type="STRING" id="156892.BM477_03365"/>
<dbReference type="InterPro" id="IPR005475">
    <property type="entry name" value="Transketolase-like_Pyr-bd"/>
</dbReference>
<evidence type="ECO:0000256" key="2">
    <source>
        <dbReference type="ARBA" id="ARBA00011081"/>
    </source>
</evidence>
<dbReference type="SUPFAM" id="SSF52518">
    <property type="entry name" value="Thiamin diphosphate-binding fold (THDP-binding)"/>
    <property type="match status" value="2"/>
</dbReference>
<feature type="binding site" evidence="10">
    <location>
        <position position="373"/>
    </location>
    <ligand>
        <name>thiamine diphosphate</name>
        <dbReference type="ChEBI" id="CHEBI:58937"/>
    </ligand>
</feature>
<keyword evidence="8 10" id="KW-0786">Thiamine pyrophosphate</keyword>
<evidence type="ECO:0000256" key="9">
    <source>
        <dbReference type="ARBA" id="ARBA00023229"/>
    </source>
</evidence>
<dbReference type="AlphaFoldDB" id="A0A1Q5PRL8"/>
<feature type="binding site" evidence="10">
    <location>
        <position position="292"/>
    </location>
    <ligand>
        <name>thiamine diphosphate</name>
        <dbReference type="ChEBI" id="CHEBI:58937"/>
    </ligand>
</feature>
<protein>
    <recommendedName>
        <fullName evidence="10">1-deoxy-D-xylulose-5-phosphate synthase</fullName>
        <ecNumber evidence="10">2.2.1.7</ecNumber>
    </recommendedName>
    <alternativeName>
        <fullName evidence="10">1-deoxyxylulose-5-phosphate synthase</fullName>
        <shortName evidence="10">DXP synthase</shortName>
        <shortName evidence="10">DXPS</shortName>
    </alternativeName>
</protein>
<keyword evidence="9 10" id="KW-0414">Isoprene biosynthesis</keyword>
<reference evidence="13" key="1">
    <citation type="submission" date="2016-11" db="EMBL/GenBank/DDBJ databases">
        <title>Actinomyces gypaetusis sp. nov. isolated from Gypaetus barbatus in Qinghai Tibet Plateau China.</title>
        <authorList>
            <person name="Meng X."/>
        </authorList>
    </citation>
    <scope>NUCLEOTIDE SEQUENCE [LARGE SCALE GENOMIC DNA]</scope>
    <source>
        <strain evidence="13">DSM 15383</strain>
    </source>
</reference>
<dbReference type="SMART" id="SM00861">
    <property type="entry name" value="Transket_pyr"/>
    <property type="match status" value="1"/>
</dbReference>
<dbReference type="Pfam" id="PF13292">
    <property type="entry name" value="DXP_synthase_N"/>
    <property type="match status" value="1"/>
</dbReference>
<evidence type="ECO:0000313" key="12">
    <source>
        <dbReference type="EMBL" id="OKL50092.1"/>
    </source>
</evidence>
<feature type="binding site" evidence="10">
    <location>
        <position position="80"/>
    </location>
    <ligand>
        <name>thiamine diphosphate</name>
        <dbReference type="ChEBI" id="CHEBI:58937"/>
    </ligand>
</feature>
<comment type="subunit">
    <text evidence="3 10">Homodimer.</text>
</comment>
<name>A0A1Q5PRL8_9ACTO</name>
<dbReference type="SUPFAM" id="SSF52922">
    <property type="entry name" value="TK C-terminal domain-like"/>
    <property type="match status" value="1"/>
</dbReference>
<dbReference type="GO" id="GO:0030976">
    <property type="term" value="F:thiamine pyrophosphate binding"/>
    <property type="evidence" value="ECO:0007669"/>
    <property type="project" value="UniProtKB-UniRule"/>
</dbReference>
<comment type="catalytic activity">
    <reaction evidence="10">
        <text>D-glyceraldehyde 3-phosphate + pyruvate + H(+) = 1-deoxy-D-xylulose 5-phosphate + CO2</text>
        <dbReference type="Rhea" id="RHEA:12605"/>
        <dbReference type="ChEBI" id="CHEBI:15361"/>
        <dbReference type="ChEBI" id="CHEBI:15378"/>
        <dbReference type="ChEBI" id="CHEBI:16526"/>
        <dbReference type="ChEBI" id="CHEBI:57792"/>
        <dbReference type="ChEBI" id="CHEBI:59776"/>
        <dbReference type="EC" id="2.2.1.7"/>
    </reaction>
</comment>
<keyword evidence="6 10" id="KW-0460">Magnesium</keyword>
<dbReference type="Proteomes" id="UP000186465">
    <property type="component" value="Unassembled WGS sequence"/>
</dbReference>
<dbReference type="InterPro" id="IPR033248">
    <property type="entry name" value="Transketolase_C"/>
</dbReference>
<dbReference type="NCBIfam" id="NF003933">
    <property type="entry name" value="PRK05444.2-2"/>
    <property type="match status" value="1"/>
</dbReference>
<dbReference type="CDD" id="cd02007">
    <property type="entry name" value="TPP_DXS"/>
    <property type="match status" value="1"/>
</dbReference>
<dbReference type="EC" id="2.2.1.7" evidence="10"/>
<dbReference type="InterPro" id="IPR029061">
    <property type="entry name" value="THDP-binding"/>
</dbReference>
<dbReference type="CDD" id="cd07033">
    <property type="entry name" value="TPP_PYR_DXS_TK_like"/>
    <property type="match status" value="1"/>
</dbReference>
<evidence type="ECO:0000256" key="7">
    <source>
        <dbReference type="ARBA" id="ARBA00022977"/>
    </source>
</evidence>
<comment type="caution">
    <text evidence="12">The sequence shown here is derived from an EMBL/GenBank/DDBJ whole genome shotgun (WGS) entry which is preliminary data.</text>
</comment>
<keyword evidence="4 10" id="KW-0808">Transferase</keyword>
<feature type="binding site" evidence="10">
    <location>
        <begin position="152"/>
        <end position="153"/>
    </location>
    <ligand>
        <name>thiamine diphosphate</name>
        <dbReference type="ChEBI" id="CHEBI:58937"/>
    </ligand>
</feature>
<dbReference type="OrthoDB" id="9803371at2"/>
<dbReference type="GO" id="GO:0009228">
    <property type="term" value="P:thiamine biosynthetic process"/>
    <property type="evidence" value="ECO:0007669"/>
    <property type="project" value="UniProtKB-UniRule"/>
</dbReference>
<evidence type="ECO:0000256" key="10">
    <source>
        <dbReference type="HAMAP-Rule" id="MF_00315"/>
    </source>
</evidence>
<evidence type="ECO:0000256" key="1">
    <source>
        <dbReference type="ARBA" id="ARBA00004980"/>
    </source>
</evidence>
<comment type="cofactor">
    <cofactor evidence="10">
        <name>thiamine diphosphate</name>
        <dbReference type="ChEBI" id="CHEBI:58937"/>
    </cofactor>
    <text evidence="10">Binds 1 thiamine pyrophosphate per subunit.</text>
</comment>
<feature type="binding site" evidence="10">
    <location>
        <position position="181"/>
    </location>
    <ligand>
        <name>Mg(2+)</name>
        <dbReference type="ChEBI" id="CHEBI:18420"/>
    </ligand>
</feature>
<dbReference type="InterPro" id="IPR009014">
    <property type="entry name" value="Transketo_C/PFOR_II"/>
</dbReference>
<dbReference type="GO" id="GO:0000287">
    <property type="term" value="F:magnesium ion binding"/>
    <property type="evidence" value="ECO:0007669"/>
    <property type="project" value="UniProtKB-UniRule"/>
</dbReference>
<dbReference type="PANTHER" id="PTHR43322:SF5">
    <property type="entry name" value="1-DEOXY-D-XYLULOSE-5-PHOSPHATE SYNTHASE, CHLOROPLASTIC"/>
    <property type="match status" value="1"/>
</dbReference>